<accession>A0A1T3NM61</accession>
<organism evidence="3 4">
    <name type="scientific">Embleya scabrispora</name>
    <dbReference type="NCBI Taxonomy" id="159449"/>
    <lineage>
        <taxon>Bacteria</taxon>
        <taxon>Bacillati</taxon>
        <taxon>Actinomycetota</taxon>
        <taxon>Actinomycetes</taxon>
        <taxon>Kitasatosporales</taxon>
        <taxon>Streptomycetaceae</taxon>
        <taxon>Embleya</taxon>
    </lineage>
</organism>
<name>A0A1T3NM61_9ACTN</name>
<dbReference type="InterPro" id="IPR051267">
    <property type="entry name" value="STEAP_metalloreductase"/>
</dbReference>
<dbReference type="RefSeq" id="WP_078981020.1">
    <property type="nucleotide sequence ID" value="NZ_MWQN01000003.1"/>
</dbReference>
<comment type="caution">
    <text evidence="3">The sequence shown here is derived from an EMBL/GenBank/DDBJ whole genome shotgun (WGS) entry which is preliminary data.</text>
</comment>
<reference evidence="3 4" key="1">
    <citation type="submission" date="2017-03" db="EMBL/GenBank/DDBJ databases">
        <title>Draft genome sequence of Streptomyces scabrisporus NF3, endophyte isolated from Amphipterygium adstringens.</title>
        <authorList>
            <person name="Vazquez M."/>
            <person name="Ceapa C.D."/>
            <person name="Rodriguez Luna D."/>
            <person name="Sanchez Esquivel S."/>
        </authorList>
    </citation>
    <scope>NUCLEOTIDE SEQUENCE [LARGE SCALE GENOMIC DNA]</scope>
    <source>
        <strain evidence="3 4">NF3</strain>
    </source>
</reference>
<keyword evidence="1" id="KW-0560">Oxidoreductase</keyword>
<dbReference type="AlphaFoldDB" id="A0A1T3NM61"/>
<sequence length="225" mass="23210">MRIGVLGTGEVGRRLAGKLASLGHHVTLGSRTADNAEARQWAADNGGAHGTFADAAGAGELVVNATGGLVSAAVLEAAGADNLRGKILVDVSNALDFSEGFPPKVFTPDGGSLAEQLQKAFPETRVVKTLNTMNNTVMVEPGLVPGHHNVFLSGNDEAAKAEVATLLGSFGWTTAQIIDLGDLSSARATELLMPLWLRLYGVLGPVDFNISVAIAPTADRASTRA</sequence>
<dbReference type="Gene3D" id="3.40.50.720">
    <property type="entry name" value="NAD(P)-binding Rossmann-like Domain"/>
    <property type="match status" value="1"/>
</dbReference>
<dbReference type="GO" id="GO:0016491">
    <property type="term" value="F:oxidoreductase activity"/>
    <property type="evidence" value="ECO:0007669"/>
    <property type="project" value="UniProtKB-KW"/>
</dbReference>
<dbReference type="OrthoDB" id="3194817at2"/>
<evidence type="ECO:0000259" key="2">
    <source>
        <dbReference type="Pfam" id="PF03807"/>
    </source>
</evidence>
<keyword evidence="4" id="KW-1185">Reference proteome</keyword>
<evidence type="ECO:0000313" key="4">
    <source>
        <dbReference type="Proteomes" id="UP000190037"/>
    </source>
</evidence>
<dbReference type="Proteomes" id="UP000190037">
    <property type="component" value="Unassembled WGS sequence"/>
</dbReference>
<dbReference type="eggNOG" id="COG2085">
    <property type="taxonomic scope" value="Bacteria"/>
</dbReference>
<evidence type="ECO:0000256" key="1">
    <source>
        <dbReference type="ARBA" id="ARBA00023002"/>
    </source>
</evidence>
<dbReference type="InterPro" id="IPR036291">
    <property type="entry name" value="NAD(P)-bd_dom_sf"/>
</dbReference>
<dbReference type="PANTHER" id="PTHR14239">
    <property type="entry name" value="DUDULIN-RELATED"/>
    <property type="match status" value="1"/>
</dbReference>
<dbReference type="PANTHER" id="PTHR14239:SF10">
    <property type="entry name" value="REDUCTASE"/>
    <property type="match status" value="1"/>
</dbReference>
<gene>
    <name evidence="3" type="ORF">B4N89_37445</name>
</gene>
<dbReference type="InterPro" id="IPR028939">
    <property type="entry name" value="P5C_Rdtase_cat_N"/>
</dbReference>
<protein>
    <submittedName>
        <fullName evidence="3">NADP oxidoreductase</fullName>
    </submittedName>
</protein>
<dbReference type="EMBL" id="MWQN01000003">
    <property type="protein sequence ID" value="OPC77927.1"/>
    <property type="molecule type" value="Genomic_DNA"/>
</dbReference>
<dbReference type="STRING" id="159449.B4N89_37445"/>
<feature type="domain" description="Pyrroline-5-carboxylate reductase catalytic N-terminal" evidence="2">
    <location>
        <begin position="2"/>
        <end position="93"/>
    </location>
</feature>
<dbReference type="SUPFAM" id="SSF51735">
    <property type="entry name" value="NAD(P)-binding Rossmann-fold domains"/>
    <property type="match status" value="1"/>
</dbReference>
<evidence type="ECO:0000313" key="3">
    <source>
        <dbReference type="EMBL" id="OPC77927.1"/>
    </source>
</evidence>
<dbReference type="Pfam" id="PF03807">
    <property type="entry name" value="F420_oxidored"/>
    <property type="match status" value="1"/>
</dbReference>
<proteinExistence type="predicted"/>